<dbReference type="Proteomes" id="UP000533476">
    <property type="component" value="Unassembled WGS sequence"/>
</dbReference>
<accession>A0A7Y0Q4U0</accession>
<reference evidence="1 2" key="1">
    <citation type="submission" date="2020-04" db="EMBL/GenBank/DDBJ databases">
        <authorList>
            <person name="Zhang R."/>
            <person name="Schippers A."/>
        </authorList>
    </citation>
    <scope>NUCLEOTIDE SEQUENCE [LARGE SCALE GENOMIC DNA]</scope>
    <source>
        <strain evidence="1 2">DSM 109850</strain>
    </source>
</reference>
<dbReference type="AlphaFoldDB" id="A0A7Y0Q4U0"/>
<protein>
    <submittedName>
        <fullName evidence="1">Uncharacterized protein</fullName>
    </submittedName>
</protein>
<evidence type="ECO:0000313" key="2">
    <source>
        <dbReference type="Proteomes" id="UP000533476"/>
    </source>
</evidence>
<evidence type="ECO:0000313" key="1">
    <source>
        <dbReference type="EMBL" id="NMP24755.1"/>
    </source>
</evidence>
<dbReference type="EMBL" id="JABBVZ010000144">
    <property type="protein sequence ID" value="NMP24755.1"/>
    <property type="molecule type" value="Genomic_DNA"/>
</dbReference>
<dbReference type="RefSeq" id="WP_169102962.1">
    <property type="nucleotide sequence ID" value="NZ_JABBVZ010000144.1"/>
</dbReference>
<proteinExistence type="predicted"/>
<sequence>MTDQDTSAVCPYRMAHEDRCTPFADVLGDLIVETPTPDESERHPYSIKSGGLYAPISYCPFCGWTLLKMPKGIVG</sequence>
<organism evidence="1 2">
    <name type="scientific">Sulfobacillus harzensis</name>
    <dbReference type="NCBI Taxonomy" id="2729629"/>
    <lineage>
        <taxon>Bacteria</taxon>
        <taxon>Bacillati</taxon>
        <taxon>Bacillota</taxon>
        <taxon>Clostridia</taxon>
        <taxon>Eubacteriales</taxon>
        <taxon>Clostridiales Family XVII. Incertae Sedis</taxon>
        <taxon>Sulfobacillus</taxon>
    </lineage>
</organism>
<comment type="caution">
    <text evidence="1">The sequence shown here is derived from an EMBL/GenBank/DDBJ whole genome shotgun (WGS) entry which is preliminary data.</text>
</comment>
<keyword evidence="2" id="KW-1185">Reference proteome</keyword>
<name>A0A7Y0Q4U0_9FIRM</name>
<gene>
    <name evidence="1" type="ORF">HIJ39_20820</name>
</gene>